<sequence>MSCFTDGEGEAEEEADAEGEAEADGDAEASPGLLSVEGEASGELPAVGEDETEEAEAAGSVFCGPQAVAASATAVATPIVRIMTLWRCIAVPPVSTSCI</sequence>
<proteinExistence type="predicted"/>
<feature type="compositionally biased region" description="Acidic residues" evidence="1">
    <location>
        <begin position="7"/>
        <end position="27"/>
    </location>
</feature>
<evidence type="ECO:0000256" key="1">
    <source>
        <dbReference type="SAM" id="MobiDB-lite"/>
    </source>
</evidence>
<keyword evidence="3" id="KW-1185">Reference proteome</keyword>
<protein>
    <submittedName>
        <fullName evidence="2">Uncharacterized protein</fullName>
    </submittedName>
</protein>
<comment type="caution">
    <text evidence="2">The sequence shown here is derived from an EMBL/GenBank/DDBJ whole genome shotgun (WGS) entry which is preliminary data.</text>
</comment>
<accession>A0ABQ3T0J9</accession>
<gene>
    <name evidence="2" type="ORF">Snoj_78140</name>
</gene>
<evidence type="ECO:0000313" key="2">
    <source>
        <dbReference type="EMBL" id="GHI73896.1"/>
    </source>
</evidence>
<reference evidence="3" key="1">
    <citation type="submission" date="2023-07" db="EMBL/GenBank/DDBJ databases">
        <title>Whole genome shotgun sequence of Streptomyces nojiriensis NBRC 13794.</title>
        <authorList>
            <person name="Komaki H."/>
            <person name="Tamura T."/>
        </authorList>
    </citation>
    <scope>NUCLEOTIDE SEQUENCE [LARGE SCALE GENOMIC DNA]</scope>
    <source>
        <strain evidence="3">NBRC 13794</strain>
    </source>
</reference>
<organism evidence="2 3">
    <name type="scientific">Streptomyces nojiriensis</name>
    <dbReference type="NCBI Taxonomy" id="66374"/>
    <lineage>
        <taxon>Bacteria</taxon>
        <taxon>Bacillati</taxon>
        <taxon>Actinomycetota</taxon>
        <taxon>Actinomycetes</taxon>
        <taxon>Kitasatosporales</taxon>
        <taxon>Streptomycetaceae</taxon>
        <taxon>Streptomyces</taxon>
    </lineage>
</organism>
<dbReference type="EMBL" id="BNEC01000005">
    <property type="protein sequence ID" value="GHI73896.1"/>
    <property type="molecule type" value="Genomic_DNA"/>
</dbReference>
<evidence type="ECO:0000313" key="3">
    <source>
        <dbReference type="Proteomes" id="UP000613974"/>
    </source>
</evidence>
<dbReference type="Proteomes" id="UP000613974">
    <property type="component" value="Unassembled WGS sequence"/>
</dbReference>
<feature type="region of interest" description="Disordered" evidence="1">
    <location>
        <begin position="1"/>
        <end position="59"/>
    </location>
</feature>
<name>A0ABQ3T0J9_9ACTN</name>